<gene>
    <name evidence="2" type="ORF">RCL2_000204300</name>
    <name evidence="1" type="ORF">RclHR1_00060021</name>
</gene>
<dbReference type="EMBL" id="BEXD01003981">
    <property type="protein sequence ID" value="GBC05008.1"/>
    <property type="molecule type" value="Genomic_DNA"/>
</dbReference>
<evidence type="ECO:0000313" key="1">
    <source>
        <dbReference type="EMBL" id="GBC05008.1"/>
    </source>
</evidence>
<name>A0A2Z6RPR7_9GLOM</name>
<protein>
    <recommendedName>
        <fullName evidence="4">F-box domain-containing protein</fullName>
    </recommendedName>
</protein>
<evidence type="ECO:0000313" key="3">
    <source>
        <dbReference type="Proteomes" id="UP000247702"/>
    </source>
</evidence>
<accession>A0A2Z6RPR7</accession>
<reference evidence="1 3" key="1">
    <citation type="submission" date="2017-11" db="EMBL/GenBank/DDBJ databases">
        <title>The genome of Rhizophagus clarus HR1 reveals common genetic basis of auxotrophy among arbuscular mycorrhizal fungi.</title>
        <authorList>
            <person name="Kobayashi Y."/>
        </authorList>
    </citation>
    <scope>NUCLEOTIDE SEQUENCE [LARGE SCALE GENOMIC DNA]</scope>
    <source>
        <strain evidence="1 3">HR1</strain>
    </source>
</reference>
<evidence type="ECO:0008006" key="4">
    <source>
        <dbReference type="Google" id="ProtNLM"/>
    </source>
</evidence>
<dbReference type="EMBL" id="BLAL01000012">
    <property type="protein sequence ID" value="GES74572.1"/>
    <property type="molecule type" value="Genomic_DNA"/>
</dbReference>
<proteinExistence type="predicted"/>
<dbReference type="Proteomes" id="UP000247702">
    <property type="component" value="Unassembled WGS sequence"/>
</dbReference>
<dbReference type="AlphaFoldDB" id="A0A2Z6RPR7"/>
<sequence>MVKLNNDILYLVFKELHDDEKTLYSCLTVNKTFCEIIIPILWKDPWKYFLRTWKCQKLKLLIKVIISHLSDEAKNELSKDIHFLKDSYKKPLINYIEFCKHLNLNEIQRIISMISEISEKRIIIRNEIINLFINGNVNFTHLYIPQQFDDYQLSREKFCYSKIVSLSCNARINDNILNGLIKISESIKDLELLIEDNNNNYNITRLIDTSKKLINVRLVTNCSNFPIDYNNEPFYRILENSLMKHANNIQYFKMTIPPTTKILSSLANLKRFEFGNNNCDATWSCLEHLSLPFLEVLKADYVPAKALISLIENTGGCLTEIKIGYMFQNKYNNKLIIRAIYNNCPNLQYLKLLFRNDNMCEIEKLLIKCQHLNGLFLIINSWINMFEWNKLFNILTKASPPSLFKFKFSIISRESIRLEFLKSFFNNWKGRKAMLLELNFRDINEYITDLINLVEKYKAEGVIKKFKKYNSNINDFDDDFEWI</sequence>
<organism evidence="1 3">
    <name type="scientific">Rhizophagus clarus</name>
    <dbReference type="NCBI Taxonomy" id="94130"/>
    <lineage>
        <taxon>Eukaryota</taxon>
        <taxon>Fungi</taxon>
        <taxon>Fungi incertae sedis</taxon>
        <taxon>Mucoromycota</taxon>
        <taxon>Glomeromycotina</taxon>
        <taxon>Glomeromycetes</taxon>
        <taxon>Glomerales</taxon>
        <taxon>Glomeraceae</taxon>
        <taxon>Rhizophagus</taxon>
    </lineage>
</organism>
<dbReference type="Proteomes" id="UP000615446">
    <property type="component" value="Unassembled WGS sequence"/>
</dbReference>
<evidence type="ECO:0000313" key="2">
    <source>
        <dbReference type="EMBL" id="GES74572.1"/>
    </source>
</evidence>
<reference evidence="2" key="2">
    <citation type="submission" date="2019-10" db="EMBL/GenBank/DDBJ databases">
        <title>Conservation and host-specific expression of non-tandemly repeated heterogenous ribosome RNA gene in arbuscular mycorrhizal fungi.</title>
        <authorList>
            <person name="Maeda T."/>
            <person name="Kobayashi Y."/>
            <person name="Nakagawa T."/>
            <person name="Ezawa T."/>
            <person name="Yamaguchi K."/>
            <person name="Bino T."/>
            <person name="Nishimoto Y."/>
            <person name="Shigenobu S."/>
            <person name="Kawaguchi M."/>
        </authorList>
    </citation>
    <scope>NUCLEOTIDE SEQUENCE</scope>
    <source>
        <strain evidence="2">HR1</strain>
    </source>
</reference>
<dbReference type="OrthoDB" id="2306360at2759"/>
<keyword evidence="3" id="KW-1185">Reference proteome</keyword>
<comment type="caution">
    <text evidence="1">The sequence shown here is derived from an EMBL/GenBank/DDBJ whole genome shotgun (WGS) entry which is preliminary data.</text>
</comment>